<dbReference type="Pfam" id="PF01297">
    <property type="entry name" value="ZnuA"/>
    <property type="match status" value="1"/>
</dbReference>
<dbReference type="GO" id="GO:0046872">
    <property type="term" value="F:metal ion binding"/>
    <property type="evidence" value="ECO:0007669"/>
    <property type="project" value="UniProtKB-KW"/>
</dbReference>
<feature type="signal peptide" evidence="5">
    <location>
        <begin position="1"/>
        <end position="33"/>
    </location>
</feature>
<evidence type="ECO:0000256" key="4">
    <source>
        <dbReference type="ARBA" id="ARBA00022729"/>
    </source>
</evidence>
<keyword evidence="3" id="KW-0479">Metal-binding</keyword>
<dbReference type="eggNOG" id="COG0803">
    <property type="taxonomic scope" value="Bacteria"/>
</dbReference>
<dbReference type="InterPro" id="IPR006127">
    <property type="entry name" value="ZnuA-like"/>
</dbReference>
<evidence type="ECO:0000313" key="6">
    <source>
        <dbReference type="EMBL" id="AGS35687.1"/>
    </source>
</evidence>
<dbReference type="PROSITE" id="PS51257">
    <property type="entry name" value="PROKAR_LIPOPROTEIN"/>
    <property type="match status" value="1"/>
</dbReference>
<comment type="subcellular location">
    <subcellularLocation>
        <location evidence="1">Cell envelope</location>
    </subcellularLocation>
</comment>
<sequence>MHPVPRRRASRAATAALAVCALALTACSTTGEAAEDDGLSVVTSTAIWGDVADAVLTDQDAAVHPIVEARNVDPHSFEPAAADLVRASEADLVVVGGGGYDAWLYRDLTEGGDGPEVIHALPLAGHDHSHDDGHDHDHDHESNEHIWYDTEAVAAVASDLAAAVTALDPEAEVDAQPVIDEMAALAERVAALPDLRVAQTETIADYLVADSGMKDVTPESYRSAALRHTEPAAADLAAFLELIDSGDLELLIHNPQTKTDMSERIRDAAEDAGVSVVEIGETPPEGTDFLDYFHQIIDELETVAA</sequence>
<evidence type="ECO:0000256" key="5">
    <source>
        <dbReference type="SAM" id="SignalP"/>
    </source>
</evidence>
<keyword evidence="4 5" id="KW-0732">Signal</keyword>
<dbReference type="GO" id="GO:0030001">
    <property type="term" value="P:metal ion transport"/>
    <property type="evidence" value="ECO:0007669"/>
    <property type="project" value="InterPro"/>
</dbReference>
<evidence type="ECO:0000313" key="7">
    <source>
        <dbReference type="Proteomes" id="UP000015388"/>
    </source>
</evidence>
<dbReference type="STRING" id="1224163.B841_11075"/>
<feature type="chain" id="PRO_5004532221" description="ABC transporter substrate-binding protein" evidence="5">
    <location>
        <begin position="34"/>
        <end position="305"/>
    </location>
</feature>
<dbReference type="GO" id="GO:0030313">
    <property type="term" value="C:cell envelope"/>
    <property type="evidence" value="ECO:0007669"/>
    <property type="project" value="UniProtKB-SubCell"/>
</dbReference>
<evidence type="ECO:0000256" key="1">
    <source>
        <dbReference type="ARBA" id="ARBA00004196"/>
    </source>
</evidence>
<dbReference type="HOGENOM" id="CLU_016838_0_0_11"/>
<dbReference type="KEGG" id="cmd:B841_11075"/>
<dbReference type="Proteomes" id="UP000015388">
    <property type="component" value="Chromosome"/>
</dbReference>
<dbReference type="AlphaFoldDB" id="S5SX53"/>
<organism evidence="6 7">
    <name type="scientific">Corynebacterium maris DSM 45190</name>
    <dbReference type="NCBI Taxonomy" id="1224163"/>
    <lineage>
        <taxon>Bacteria</taxon>
        <taxon>Bacillati</taxon>
        <taxon>Actinomycetota</taxon>
        <taxon>Actinomycetes</taxon>
        <taxon>Mycobacteriales</taxon>
        <taxon>Corynebacteriaceae</taxon>
        <taxon>Corynebacterium</taxon>
    </lineage>
</organism>
<dbReference type="Gene3D" id="3.40.50.1980">
    <property type="entry name" value="Nitrogenase molybdenum iron protein domain"/>
    <property type="match status" value="1"/>
</dbReference>
<accession>S5SX53</accession>
<dbReference type="RefSeq" id="WP_020935619.1">
    <property type="nucleotide sequence ID" value="NC_021915.1"/>
</dbReference>
<gene>
    <name evidence="6" type="ORF">B841_11075</name>
</gene>
<dbReference type="InterPro" id="IPR050492">
    <property type="entry name" value="Bact_metal-bind_prot9"/>
</dbReference>
<dbReference type="EMBL" id="CP003924">
    <property type="protein sequence ID" value="AGS35687.1"/>
    <property type="molecule type" value="Genomic_DNA"/>
</dbReference>
<dbReference type="SUPFAM" id="SSF53807">
    <property type="entry name" value="Helical backbone' metal receptor"/>
    <property type="match status" value="1"/>
</dbReference>
<dbReference type="OrthoDB" id="5296019at2"/>
<protein>
    <recommendedName>
        <fullName evidence="8">ABC transporter substrate-binding protein</fullName>
    </recommendedName>
</protein>
<reference evidence="6 7" key="1">
    <citation type="submission" date="2012-11" db="EMBL/GenBank/DDBJ databases">
        <title>The complete genome sequence of Corynebacterium maris Coryn-1 (=DSM 45190).</title>
        <authorList>
            <person name="Schaffert L."/>
            <person name="Albersmeier A."/>
            <person name="Kalinowski J."/>
            <person name="Ruckert C."/>
        </authorList>
    </citation>
    <scope>NUCLEOTIDE SEQUENCE [LARGE SCALE GENOMIC DNA]</scope>
    <source>
        <strain evidence="7">Coryn-1</strain>
    </source>
</reference>
<keyword evidence="7" id="KW-1185">Reference proteome</keyword>
<evidence type="ECO:0008006" key="8">
    <source>
        <dbReference type="Google" id="ProtNLM"/>
    </source>
</evidence>
<evidence type="ECO:0000256" key="2">
    <source>
        <dbReference type="ARBA" id="ARBA00022448"/>
    </source>
</evidence>
<keyword evidence="2" id="KW-0813">Transport</keyword>
<name>S5SX53_9CORY</name>
<dbReference type="PANTHER" id="PTHR42953">
    <property type="entry name" value="HIGH-AFFINITY ZINC UPTAKE SYSTEM PROTEIN ZNUA-RELATED"/>
    <property type="match status" value="1"/>
</dbReference>
<dbReference type="PATRIC" id="fig|1224163.3.peg.2233"/>
<dbReference type="PANTHER" id="PTHR42953:SF1">
    <property type="entry name" value="METAL-BINDING PROTEIN HI_0362-RELATED"/>
    <property type="match status" value="1"/>
</dbReference>
<proteinExistence type="predicted"/>
<evidence type="ECO:0000256" key="3">
    <source>
        <dbReference type="ARBA" id="ARBA00022723"/>
    </source>
</evidence>